<evidence type="ECO:0000313" key="7">
    <source>
        <dbReference type="Proteomes" id="UP000002051"/>
    </source>
</evidence>
<reference evidence="4 7" key="1">
    <citation type="journal article" date="2011" name="Nature">
        <title>The Medicago genome provides insight into the evolution of rhizobial symbioses.</title>
        <authorList>
            <person name="Young N.D."/>
            <person name="Debelle F."/>
            <person name="Oldroyd G.E."/>
            <person name="Geurts R."/>
            <person name="Cannon S.B."/>
            <person name="Udvardi M.K."/>
            <person name="Benedito V.A."/>
            <person name="Mayer K.F."/>
            <person name="Gouzy J."/>
            <person name="Schoof H."/>
            <person name="Van de Peer Y."/>
            <person name="Proost S."/>
            <person name="Cook D.R."/>
            <person name="Meyers B.C."/>
            <person name="Spannagl M."/>
            <person name="Cheung F."/>
            <person name="De Mita S."/>
            <person name="Krishnakumar V."/>
            <person name="Gundlach H."/>
            <person name="Zhou S."/>
            <person name="Mudge J."/>
            <person name="Bharti A.K."/>
            <person name="Murray J.D."/>
            <person name="Naoumkina M.A."/>
            <person name="Rosen B."/>
            <person name="Silverstein K.A."/>
            <person name="Tang H."/>
            <person name="Rombauts S."/>
            <person name="Zhao P.X."/>
            <person name="Zhou P."/>
            <person name="Barbe V."/>
            <person name="Bardou P."/>
            <person name="Bechner M."/>
            <person name="Bellec A."/>
            <person name="Berger A."/>
            <person name="Berges H."/>
            <person name="Bidwell S."/>
            <person name="Bisseling T."/>
            <person name="Choisne N."/>
            <person name="Couloux A."/>
            <person name="Denny R."/>
            <person name="Deshpande S."/>
            <person name="Dai X."/>
            <person name="Doyle J.J."/>
            <person name="Dudez A.M."/>
            <person name="Farmer A.D."/>
            <person name="Fouteau S."/>
            <person name="Franken C."/>
            <person name="Gibelin C."/>
            <person name="Gish J."/>
            <person name="Goldstein S."/>
            <person name="Gonzalez A.J."/>
            <person name="Green P.J."/>
            <person name="Hallab A."/>
            <person name="Hartog M."/>
            <person name="Hua A."/>
            <person name="Humphray S.J."/>
            <person name="Jeong D.H."/>
            <person name="Jing Y."/>
            <person name="Jocker A."/>
            <person name="Kenton S.M."/>
            <person name="Kim D.J."/>
            <person name="Klee K."/>
            <person name="Lai H."/>
            <person name="Lang C."/>
            <person name="Lin S."/>
            <person name="Macmil S.L."/>
            <person name="Magdelenat G."/>
            <person name="Matthews L."/>
            <person name="McCorrison J."/>
            <person name="Monaghan E.L."/>
            <person name="Mun J.H."/>
            <person name="Najar F.Z."/>
            <person name="Nicholson C."/>
            <person name="Noirot C."/>
            <person name="O'Bleness M."/>
            <person name="Paule C.R."/>
            <person name="Poulain J."/>
            <person name="Prion F."/>
            <person name="Qin B."/>
            <person name="Qu C."/>
            <person name="Retzel E.F."/>
            <person name="Riddle C."/>
            <person name="Sallet E."/>
            <person name="Samain S."/>
            <person name="Samson N."/>
            <person name="Sanders I."/>
            <person name="Saurat O."/>
            <person name="Scarpelli C."/>
            <person name="Schiex T."/>
            <person name="Segurens B."/>
            <person name="Severin A.J."/>
            <person name="Sherrier D.J."/>
            <person name="Shi R."/>
            <person name="Sims S."/>
            <person name="Singer S.R."/>
            <person name="Sinharoy S."/>
            <person name="Sterck L."/>
            <person name="Viollet A."/>
            <person name="Wang B.B."/>
            <person name="Wang K."/>
            <person name="Wang M."/>
            <person name="Wang X."/>
            <person name="Warfsmann J."/>
            <person name="Weissenbach J."/>
            <person name="White D.D."/>
            <person name="White J.D."/>
            <person name="Wiley G.B."/>
            <person name="Wincker P."/>
            <person name="Xing Y."/>
            <person name="Yang L."/>
            <person name="Yao Z."/>
            <person name="Ying F."/>
            <person name="Zhai J."/>
            <person name="Zhou L."/>
            <person name="Zuber A."/>
            <person name="Denarie J."/>
            <person name="Dixon R.A."/>
            <person name="May G.D."/>
            <person name="Schwartz D.C."/>
            <person name="Rogers J."/>
            <person name="Quetier F."/>
            <person name="Town C.D."/>
            <person name="Roe B.A."/>
        </authorList>
    </citation>
    <scope>NUCLEOTIDE SEQUENCE [LARGE SCALE GENOMIC DNA]</scope>
    <source>
        <strain evidence="4">A17</strain>
        <strain evidence="6 7">cv. Jemalong A17</strain>
    </source>
</reference>
<dbReference type="InterPro" id="IPR004114">
    <property type="entry name" value="THUMP_dom"/>
</dbReference>
<dbReference type="PROSITE" id="PS51165">
    <property type="entry name" value="THUMP"/>
    <property type="match status" value="1"/>
</dbReference>
<feature type="compositionally biased region" description="Low complexity" evidence="2">
    <location>
        <begin position="1"/>
        <end position="10"/>
    </location>
</feature>
<dbReference type="KEGG" id="mtr:11436214"/>
<dbReference type="EnsemblPlants" id="AES93924">
    <property type="protein sequence ID" value="AES93924"/>
    <property type="gene ID" value="MTR_5g009010"/>
</dbReference>
<organism evidence="4 7">
    <name type="scientific">Medicago truncatula</name>
    <name type="common">Barrel medic</name>
    <name type="synonym">Medicago tribuloides</name>
    <dbReference type="NCBI Taxonomy" id="3880"/>
    <lineage>
        <taxon>Eukaryota</taxon>
        <taxon>Viridiplantae</taxon>
        <taxon>Streptophyta</taxon>
        <taxon>Embryophyta</taxon>
        <taxon>Tracheophyta</taxon>
        <taxon>Spermatophyta</taxon>
        <taxon>Magnoliopsida</taxon>
        <taxon>eudicotyledons</taxon>
        <taxon>Gunneridae</taxon>
        <taxon>Pentapetalae</taxon>
        <taxon>rosids</taxon>
        <taxon>fabids</taxon>
        <taxon>Fabales</taxon>
        <taxon>Fabaceae</taxon>
        <taxon>Papilionoideae</taxon>
        <taxon>50 kb inversion clade</taxon>
        <taxon>NPAAA clade</taxon>
        <taxon>Hologalegina</taxon>
        <taxon>IRL clade</taxon>
        <taxon>Trifolieae</taxon>
        <taxon>Medicago</taxon>
    </lineage>
</organism>
<dbReference type="GO" id="GO:0006400">
    <property type="term" value="P:tRNA modification"/>
    <property type="evidence" value="ECO:0000318"/>
    <property type="project" value="GO_Central"/>
</dbReference>
<feature type="compositionally biased region" description="Basic and acidic residues" evidence="2">
    <location>
        <begin position="154"/>
        <end position="164"/>
    </location>
</feature>
<dbReference type="PANTHER" id="PTHR13452:SF10">
    <property type="entry name" value="THUMP DOMAIN-CONTAINING PROTEIN 1"/>
    <property type="match status" value="1"/>
</dbReference>
<dbReference type="SMART" id="SM00981">
    <property type="entry name" value="THUMP"/>
    <property type="match status" value="1"/>
</dbReference>
<evidence type="ECO:0000313" key="4">
    <source>
        <dbReference type="EMBL" id="AES93924.1"/>
    </source>
</evidence>
<evidence type="ECO:0000313" key="6">
    <source>
        <dbReference type="EnsemblPlants" id="AES93924"/>
    </source>
</evidence>
<sequence>MAPDAAAAAGGKKRKRYLPHNKPVKKGSYPLHPGVQGFFITCDGGREHQATREALNILDNFYEELIDGAHPSVTKLSDKPLNKKITFADSDSSSIDDDEEEEEKAQVPEGGEEKEDKKPKLDVSNSDNTSHDNETGEKSDPPKIDGLHAQAGDKANDDKGDVDSPKTIEKIADELPAVKECCKTTAPTSNLGEKKVEEKSIDKLIEDELVELRDKSKKRFAKLESGCNGVVFIQMRKKDGDKSPNKIVNRIVTSAASTRKHMSRFILRILPIEVSCYASKEEISKAIQPLVEQYFPVETQNPQKFAVMYEARANTGVDRMEIIDAVAKSIPAPHKVDLSNPDKTIIVEIARTVCLIGVVEKYKELSKYNIRQLTSTKA</sequence>
<dbReference type="STRING" id="3880.G7K999"/>
<reference evidence="5" key="4">
    <citation type="journal article" date="2018" name="Nat. Plants">
        <title>Whole-genome landscape of Medicago truncatula symbiotic genes.</title>
        <authorList>
            <person name="Pecrix Y."/>
            <person name="Gamas P."/>
            <person name="Carrere S."/>
        </authorList>
    </citation>
    <scope>NUCLEOTIDE SEQUENCE</scope>
    <source>
        <tissue evidence="5">Leaves</tissue>
    </source>
</reference>
<dbReference type="Gene3D" id="3.30.2300.10">
    <property type="entry name" value="THUMP superfamily"/>
    <property type="match status" value="1"/>
</dbReference>
<dbReference type="GO" id="GO:0005634">
    <property type="term" value="C:nucleus"/>
    <property type="evidence" value="ECO:0007669"/>
    <property type="project" value="EnsemblPlants"/>
</dbReference>
<dbReference type="FunFam" id="3.30.2300.10:FF:000001">
    <property type="entry name" value="THUMP domain-containing protein 1"/>
    <property type="match status" value="1"/>
</dbReference>
<keyword evidence="7" id="KW-1185">Reference proteome</keyword>
<dbReference type="SUPFAM" id="SSF143437">
    <property type="entry name" value="THUMP domain-like"/>
    <property type="match status" value="1"/>
</dbReference>
<evidence type="ECO:0000256" key="2">
    <source>
        <dbReference type="SAM" id="MobiDB-lite"/>
    </source>
</evidence>
<dbReference type="CDD" id="cd11717">
    <property type="entry name" value="THUMP_THUMPD1_like"/>
    <property type="match status" value="1"/>
</dbReference>
<dbReference type="Gramene" id="rna28403">
    <property type="protein sequence ID" value="RHN53493.1"/>
    <property type="gene ID" value="gene28403"/>
</dbReference>
<name>G7K999_MEDTR</name>
<dbReference type="OMA" id="DHQKKDD"/>
<dbReference type="InterPro" id="IPR040183">
    <property type="entry name" value="THUMPD1-like"/>
</dbReference>
<dbReference type="AlphaFoldDB" id="G7K999"/>
<feature type="region of interest" description="Disordered" evidence="2">
    <location>
        <begin position="1"/>
        <end position="29"/>
    </location>
</feature>
<evidence type="ECO:0000259" key="3">
    <source>
        <dbReference type="PROSITE" id="PS51165"/>
    </source>
</evidence>
<gene>
    <name evidence="6" type="primary">11436214</name>
    <name evidence="4" type="ordered locus">MTR_5g009010</name>
    <name evidence="5" type="ORF">MtrunA17_Chr5g0396431</name>
</gene>
<feature type="compositionally biased region" description="Acidic residues" evidence="2">
    <location>
        <begin position="94"/>
        <end position="103"/>
    </location>
</feature>
<evidence type="ECO:0000256" key="1">
    <source>
        <dbReference type="PROSITE-ProRule" id="PRU00529"/>
    </source>
</evidence>
<reference evidence="6" key="3">
    <citation type="submission" date="2015-04" db="UniProtKB">
        <authorList>
            <consortium name="EnsemblPlants"/>
        </authorList>
    </citation>
    <scope>IDENTIFICATION</scope>
    <source>
        <strain evidence="6">cv. Jemalong A17</strain>
    </source>
</reference>
<dbReference type="PANTHER" id="PTHR13452">
    <property type="entry name" value="THUMP DOMAIN CONTAINING PROTEIN 1-RELATED"/>
    <property type="match status" value="1"/>
</dbReference>
<dbReference type="eggNOG" id="KOG3943">
    <property type="taxonomic scope" value="Eukaryota"/>
</dbReference>
<dbReference type="ExpressionAtlas" id="G7K999">
    <property type="expression patterns" value="differential"/>
</dbReference>
<feature type="compositionally biased region" description="Basic and acidic residues" evidence="2">
    <location>
        <begin position="129"/>
        <end position="146"/>
    </location>
</feature>
<dbReference type="Pfam" id="PF02926">
    <property type="entry name" value="THUMP"/>
    <property type="match status" value="1"/>
</dbReference>
<protein>
    <submittedName>
        <fullName evidence="5">Putative THUMP domain-containing protein</fullName>
    </submittedName>
    <submittedName>
        <fullName evidence="4">THUMP domain protein</fullName>
    </submittedName>
</protein>
<dbReference type="Proteomes" id="UP000265566">
    <property type="component" value="Chromosome 5"/>
</dbReference>
<feature type="domain" description="THUMP" evidence="3">
    <location>
        <begin position="254"/>
        <end position="360"/>
    </location>
</feature>
<dbReference type="HOGENOM" id="CLU_039352_1_0_1"/>
<dbReference type="EMBL" id="CM001221">
    <property type="protein sequence ID" value="AES93924.1"/>
    <property type="molecule type" value="Genomic_DNA"/>
</dbReference>
<keyword evidence="1" id="KW-0694">RNA-binding</keyword>
<dbReference type="EMBL" id="PSQE01000005">
    <property type="protein sequence ID" value="RHN53493.1"/>
    <property type="molecule type" value="Genomic_DNA"/>
</dbReference>
<proteinExistence type="predicted"/>
<accession>G7K999</accession>
<dbReference type="GO" id="GO:0003723">
    <property type="term" value="F:RNA binding"/>
    <property type="evidence" value="ECO:0000318"/>
    <property type="project" value="GO_Central"/>
</dbReference>
<feature type="compositionally biased region" description="Basic residues" evidence="2">
    <location>
        <begin position="11"/>
        <end position="25"/>
    </location>
</feature>
<reference evidence="4 7" key="2">
    <citation type="journal article" date="2014" name="BMC Genomics">
        <title>An improved genome release (version Mt4.0) for the model legume Medicago truncatula.</title>
        <authorList>
            <person name="Tang H."/>
            <person name="Krishnakumar V."/>
            <person name="Bidwell S."/>
            <person name="Rosen B."/>
            <person name="Chan A."/>
            <person name="Zhou S."/>
            <person name="Gentzbittel L."/>
            <person name="Childs K.L."/>
            <person name="Yandell M."/>
            <person name="Gundlach H."/>
            <person name="Mayer K.F."/>
            <person name="Schwartz D.C."/>
            <person name="Town C.D."/>
        </authorList>
    </citation>
    <scope>GENOME REANNOTATION</scope>
    <source>
        <strain evidence="6 7">cv. Jemalong A17</strain>
    </source>
</reference>
<dbReference type="PaxDb" id="3880-AES93924"/>
<feature type="region of interest" description="Disordered" evidence="2">
    <location>
        <begin position="72"/>
        <end position="164"/>
    </location>
</feature>
<evidence type="ECO:0000313" key="5">
    <source>
        <dbReference type="EMBL" id="RHN53493.1"/>
    </source>
</evidence>
<dbReference type="OrthoDB" id="367221at2759"/>
<dbReference type="Proteomes" id="UP000002051">
    <property type="component" value="Chromosome 5"/>
</dbReference>